<name>A0AAV7MGP1_PLEWA</name>
<comment type="caution">
    <text evidence="2">The sequence shown here is derived from an EMBL/GenBank/DDBJ whole genome shotgun (WGS) entry which is preliminary data.</text>
</comment>
<organism evidence="2 3">
    <name type="scientific">Pleurodeles waltl</name>
    <name type="common">Iberian ribbed newt</name>
    <dbReference type="NCBI Taxonomy" id="8319"/>
    <lineage>
        <taxon>Eukaryota</taxon>
        <taxon>Metazoa</taxon>
        <taxon>Chordata</taxon>
        <taxon>Craniata</taxon>
        <taxon>Vertebrata</taxon>
        <taxon>Euteleostomi</taxon>
        <taxon>Amphibia</taxon>
        <taxon>Batrachia</taxon>
        <taxon>Caudata</taxon>
        <taxon>Salamandroidea</taxon>
        <taxon>Salamandridae</taxon>
        <taxon>Pleurodelinae</taxon>
        <taxon>Pleurodeles</taxon>
    </lineage>
</organism>
<feature type="region of interest" description="Disordered" evidence="1">
    <location>
        <begin position="1"/>
        <end position="35"/>
    </location>
</feature>
<dbReference type="EMBL" id="JANPWB010000014">
    <property type="protein sequence ID" value="KAJ1101950.1"/>
    <property type="molecule type" value="Genomic_DNA"/>
</dbReference>
<evidence type="ECO:0000256" key="1">
    <source>
        <dbReference type="SAM" id="MobiDB-lite"/>
    </source>
</evidence>
<reference evidence="2" key="1">
    <citation type="journal article" date="2022" name="bioRxiv">
        <title>Sequencing and chromosome-scale assembly of the giantPleurodeles waltlgenome.</title>
        <authorList>
            <person name="Brown T."/>
            <person name="Elewa A."/>
            <person name="Iarovenko S."/>
            <person name="Subramanian E."/>
            <person name="Araus A.J."/>
            <person name="Petzold A."/>
            <person name="Susuki M."/>
            <person name="Suzuki K.-i.T."/>
            <person name="Hayashi T."/>
            <person name="Toyoda A."/>
            <person name="Oliveira C."/>
            <person name="Osipova E."/>
            <person name="Leigh N.D."/>
            <person name="Simon A."/>
            <person name="Yun M.H."/>
        </authorList>
    </citation>
    <scope>NUCLEOTIDE SEQUENCE</scope>
    <source>
        <strain evidence="2">20211129_DDA</strain>
        <tissue evidence="2">Liver</tissue>
    </source>
</reference>
<evidence type="ECO:0000313" key="3">
    <source>
        <dbReference type="Proteomes" id="UP001066276"/>
    </source>
</evidence>
<accession>A0AAV7MGP1</accession>
<evidence type="ECO:0000313" key="2">
    <source>
        <dbReference type="EMBL" id="KAJ1101950.1"/>
    </source>
</evidence>
<dbReference type="Proteomes" id="UP001066276">
    <property type="component" value="Chromosome 10"/>
</dbReference>
<protein>
    <submittedName>
        <fullName evidence="2">Uncharacterized protein</fullName>
    </submittedName>
</protein>
<feature type="compositionally biased region" description="Basic and acidic residues" evidence="1">
    <location>
        <begin position="15"/>
        <end position="26"/>
    </location>
</feature>
<dbReference type="AlphaFoldDB" id="A0AAV7MGP1"/>
<proteinExistence type="predicted"/>
<keyword evidence="3" id="KW-1185">Reference proteome</keyword>
<sequence>MSGVAADSGQPNMLHGDRVRTEKETSSDFIAPTNSPCGAFRPPGLDHAPCVIKGWWPKSVAGLFVGAIKSLEVS</sequence>
<gene>
    <name evidence="2" type="ORF">NDU88_007012</name>
</gene>